<evidence type="ECO:0000313" key="2">
    <source>
        <dbReference type="EMBL" id="GFA95944.1"/>
    </source>
</evidence>
<accession>A0A699KMH6</accession>
<name>A0A699KMH6_TANCI</name>
<comment type="caution">
    <text evidence="2">The sequence shown here is derived from an EMBL/GenBank/DDBJ whole genome shotgun (WGS) entry which is preliminary data.</text>
</comment>
<reference evidence="2" key="1">
    <citation type="journal article" date="2019" name="Sci. Rep.">
        <title>Draft genome of Tanacetum cinerariifolium, the natural source of mosquito coil.</title>
        <authorList>
            <person name="Yamashiro T."/>
            <person name="Shiraishi A."/>
            <person name="Satake H."/>
            <person name="Nakayama K."/>
        </authorList>
    </citation>
    <scope>NUCLEOTIDE SEQUENCE</scope>
</reference>
<sequence length="579" mass="66424">GVDCLPNEEIFIGLAHIGYEKPSTKLTFYKDFFSSQWKFLIHTILQSLSAKRMSWNEFSFAMASAVICLSIDRKFNFSKYIFDSLIRNVDSSSKFYMYPRVGKGFSGVETPLFEGMLVAEEIEEHTDAEEQIQALDACAALTRQVKHLEHDKVAQNLDITKLKARVKKLDRANKVKTLKLKRLRKVGTSQRIASSDDTIVEDVINQGRMIDELDRDEYAALMGEKEEEKKAEEVKDIAGDKHVKGRQAEIYQIDMDHAAKVLSMQEEEPEVTLVSAASTIIPASEPKVPTAAPVKVAAASTGRRRGVVIRDPEEESTTITPADTKSKDKGKSIMGIDWDAAIEHVKQKAKEDPFIQRYQVIKKSPQTKAQARRNMIIYLKNTVGFRLDYFKGKSYDDIRQIFKAKFNINIEFLLKAKEKIEEEENRALESINETPAQKAAKRRRLNKEDKDVEEIKQHLEIVPDEDDDVYTEATPLARKVPVVDYQIIHLNNKPRYKIIRADGTHQLYVSFITLLKNFYREDLESLWSLVKERFSTSKPNNFSDDYLLTILRAMFRKPNGQDNVWKSQRSVHGQEMVKS</sequence>
<dbReference type="AlphaFoldDB" id="A0A699KMH6"/>
<gene>
    <name evidence="2" type="ORF">Tci_667916</name>
</gene>
<organism evidence="2">
    <name type="scientific">Tanacetum cinerariifolium</name>
    <name type="common">Dalmatian daisy</name>
    <name type="synonym">Chrysanthemum cinerariifolium</name>
    <dbReference type="NCBI Taxonomy" id="118510"/>
    <lineage>
        <taxon>Eukaryota</taxon>
        <taxon>Viridiplantae</taxon>
        <taxon>Streptophyta</taxon>
        <taxon>Embryophyta</taxon>
        <taxon>Tracheophyta</taxon>
        <taxon>Spermatophyta</taxon>
        <taxon>Magnoliopsida</taxon>
        <taxon>eudicotyledons</taxon>
        <taxon>Gunneridae</taxon>
        <taxon>Pentapetalae</taxon>
        <taxon>asterids</taxon>
        <taxon>campanulids</taxon>
        <taxon>Asterales</taxon>
        <taxon>Asteraceae</taxon>
        <taxon>Asteroideae</taxon>
        <taxon>Anthemideae</taxon>
        <taxon>Anthemidinae</taxon>
        <taxon>Tanacetum</taxon>
    </lineage>
</organism>
<protein>
    <submittedName>
        <fullName evidence="2">Glutamic acid-rich protein-like</fullName>
    </submittedName>
</protein>
<evidence type="ECO:0000256" key="1">
    <source>
        <dbReference type="SAM" id="Coils"/>
    </source>
</evidence>
<feature type="non-terminal residue" evidence="2">
    <location>
        <position position="1"/>
    </location>
</feature>
<dbReference type="EMBL" id="BKCJ010522302">
    <property type="protein sequence ID" value="GFA95944.1"/>
    <property type="molecule type" value="Genomic_DNA"/>
</dbReference>
<feature type="coiled-coil region" evidence="1">
    <location>
        <begin position="403"/>
        <end position="433"/>
    </location>
</feature>
<keyword evidence="1" id="KW-0175">Coiled coil</keyword>
<proteinExistence type="predicted"/>